<dbReference type="Gene3D" id="3.40.50.150">
    <property type="entry name" value="Vaccinia Virus protein VP39"/>
    <property type="match status" value="1"/>
</dbReference>
<name>A0A1I0FU25_9PROT</name>
<dbReference type="EMBL" id="FOIA01000045">
    <property type="protein sequence ID" value="SET61958.1"/>
    <property type="molecule type" value="Genomic_DNA"/>
</dbReference>
<gene>
    <name evidence="2" type="ORF">SAMN05216326_14515</name>
</gene>
<keyword evidence="1" id="KW-1133">Transmembrane helix</keyword>
<accession>A0A1I0FU25</accession>
<dbReference type="SUPFAM" id="SSF53335">
    <property type="entry name" value="S-adenosyl-L-methionine-dependent methyltransferases"/>
    <property type="match status" value="1"/>
</dbReference>
<dbReference type="Proteomes" id="UP000199345">
    <property type="component" value="Unassembled WGS sequence"/>
</dbReference>
<keyword evidence="3" id="KW-1185">Reference proteome</keyword>
<evidence type="ECO:0000313" key="2">
    <source>
        <dbReference type="EMBL" id="SET61958.1"/>
    </source>
</evidence>
<sequence>MVNNFVNSYIGGVLFSVLMAIGIQGAITNFLKAEHFDKNQAELIVFSVKKSYEKAYIEHSELSKNNILTGFLEKNEIEEEIVENVFVENVPQNFNSIDEVISYLSPPESFFLKRITNQLENYSIERLRSLAVNGFNIKNTDGLKKSDLVKKIRNKFNNISEQTRPTMYEFAKSVREQLETERYHRLALSFLLFIFFITQPFHLYQTIKYDSHNLNILATEITRTNTEALQNLRYSERFNSFATPILVINTSMLPALGWSLEYDTSFFFIALFFYIISWLAYDSLKYFSSKKLAESLFIGTIKPIESNNDLFEISKIRQHDWLRVDIFLFVLFLIISICKYNDYINFSSLWYDIAAIFSVVICSFGMASKYFSVSSLPKTDQQESQFRVPFDAKYKNSLKHFENNSDEIQRNAELFAAIIQGISRTKRGDKVRWLDIGSGNGKKIKKVLSIINSMHSVNLEIVCIEPNYKHNRICLSRKVKTIIREEWPFALDRLKTEAKCFDFVSFTHCIYHLPIDQHSRITDFYKLSSFTNEKSVVAITVEVQKSVFVQLKQIFGRLINYEKIILNTIKRSDWELLLNISSKQLYKPDMENYFPYFLFESNTTSPDVITENLNLKKNIINRVQSNLDDKGKIRVDDETYLLFRRA</sequence>
<evidence type="ECO:0000256" key="1">
    <source>
        <dbReference type="SAM" id="Phobius"/>
    </source>
</evidence>
<feature type="transmembrane region" description="Helical" evidence="1">
    <location>
        <begin position="186"/>
        <end position="204"/>
    </location>
</feature>
<keyword evidence="1" id="KW-0812">Transmembrane</keyword>
<proteinExistence type="predicted"/>
<keyword evidence="1" id="KW-0472">Membrane</keyword>
<evidence type="ECO:0000313" key="3">
    <source>
        <dbReference type="Proteomes" id="UP000199345"/>
    </source>
</evidence>
<dbReference type="InterPro" id="IPR029063">
    <property type="entry name" value="SAM-dependent_MTases_sf"/>
</dbReference>
<organism evidence="2 3">
    <name type="scientific">Nitrosomonas marina</name>
    <dbReference type="NCBI Taxonomy" id="917"/>
    <lineage>
        <taxon>Bacteria</taxon>
        <taxon>Pseudomonadati</taxon>
        <taxon>Pseudomonadota</taxon>
        <taxon>Betaproteobacteria</taxon>
        <taxon>Nitrosomonadales</taxon>
        <taxon>Nitrosomonadaceae</taxon>
        <taxon>Nitrosomonas</taxon>
    </lineage>
</organism>
<feature type="transmembrane region" description="Helical" evidence="1">
    <location>
        <begin position="6"/>
        <end position="31"/>
    </location>
</feature>
<protein>
    <recommendedName>
        <fullName evidence="4">Methyltransferase domain-containing protein</fullName>
    </recommendedName>
</protein>
<evidence type="ECO:0008006" key="4">
    <source>
        <dbReference type="Google" id="ProtNLM"/>
    </source>
</evidence>
<feature type="transmembrane region" description="Helical" evidence="1">
    <location>
        <begin position="321"/>
        <end position="337"/>
    </location>
</feature>
<reference evidence="3" key="1">
    <citation type="submission" date="2016-10" db="EMBL/GenBank/DDBJ databases">
        <authorList>
            <person name="Varghese N."/>
            <person name="Submissions S."/>
        </authorList>
    </citation>
    <scope>NUCLEOTIDE SEQUENCE [LARGE SCALE GENOMIC DNA]</scope>
    <source>
        <strain evidence="3">Nm71</strain>
    </source>
</reference>
<feature type="transmembrane region" description="Helical" evidence="1">
    <location>
        <begin position="349"/>
        <end position="368"/>
    </location>
</feature>
<feature type="transmembrane region" description="Helical" evidence="1">
    <location>
        <begin position="264"/>
        <end position="281"/>
    </location>
</feature>
<dbReference type="AlphaFoldDB" id="A0A1I0FU25"/>